<gene>
    <name evidence="5" type="primary">LOC115876398</name>
</gene>
<dbReference type="InterPro" id="IPR018378">
    <property type="entry name" value="C-type_lectin_CS"/>
</dbReference>
<dbReference type="SUPFAM" id="SSF56436">
    <property type="entry name" value="C-type lectin-like"/>
    <property type="match status" value="1"/>
</dbReference>
<evidence type="ECO:0000256" key="2">
    <source>
        <dbReference type="SAM" id="SignalP"/>
    </source>
</evidence>
<dbReference type="InterPro" id="IPR016186">
    <property type="entry name" value="C-type_lectin-like/link_sf"/>
</dbReference>
<feature type="chain" id="PRO_5026993313" evidence="2">
    <location>
        <begin position="22"/>
        <end position="174"/>
    </location>
</feature>
<dbReference type="Proteomes" id="UP000504635">
    <property type="component" value="Unplaced"/>
</dbReference>
<dbReference type="PANTHER" id="PTHR22803">
    <property type="entry name" value="MANNOSE, PHOSPHOLIPASE, LECTIN RECEPTOR RELATED"/>
    <property type="match status" value="1"/>
</dbReference>
<evidence type="ECO:0000313" key="4">
    <source>
        <dbReference type="Proteomes" id="UP000504635"/>
    </source>
</evidence>
<dbReference type="Gene3D" id="3.10.100.10">
    <property type="entry name" value="Mannose-Binding Protein A, subunit A"/>
    <property type="match status" value="1"/>
</dbReference>
<feature type="domain" description="C-type lectin" evidence="3">
    <location>
        <begin position="38"/>
        <end position="164"/>
    </location>
</feature>
<protein>
    <submittedName>
        <fullName evidence="5">C-type lectin 37Db-like</fullName>
    </submittedName>
</protein>
<dbReference type="Pfam" id="PF00059">
    <property type="entry name" value="Lectin_C"/>
    <property type="match status" value="1"/>
</dbReference>
<name>A0A6J2XA21_SITOR</name>
<keyword evidence="4" id="KW-1185">Reference proteome</keyword>
<dbReference type="KEGG" id="soy:115876398"/>
<evidence type="ECO:0000259" key="3">
    <source>
        <dbReference type="PROSITE" id="PS50041"/>
    </source>
</evidence>
<dbReference type="InParanoid" id="A0A6J2XA21"/>
<dbReference type="PROSITE" id="PS50041">
    <property type="entry name" value="C_TYPE_LECTIN_2"/>
    <property type="match status" value="1"/>
</dbReference>
<evidence type="ECO:0000313" key="5">
    <source>
        <dbReference type="RefSeq" id="XP_030748031.1"/>
    </source>
</evidence>
<keyword evidence="2" id="KW-0732">Signal</keyword>
<proteinExistence type="predicted"/>
<dbReference type="InterPro" id="IPR050111">
    <property type="entry name" value="C-type_lectin/snaclec_domain"/>
</dbReference>
<organism evidence="4 5">
    <name type="scientific">Sitophilus oryzae</name>
    <name type="common">Rice weevil</name>
    <name type="synonym">Curculio oryzae</name>
    <dbReference type="NCBI Taxonomy" id="7048"/>
    <lineage>
        <taxon>Eukaryota</taxon>
        <taxon>Metazoa</taxon>
        <taxon>Ecdysozoa</taxon>
        <taxon>Arthropoda</taxon>
        <taxon>Hexapoda</taxon>
        <taxon>Insecta</taxon>
        <taxon>Pterygota</taxon>
        <taxon>Neoptera</taxon>
        <taxon>Endopterygota</taxon>
        <taxon>Coleoptera</taxon>
        <taxon>Polyphaga</taxon>
        <taxon>Cucujiformia</taxon>
        <taxon>Curculionidae</taxon>
        <taxon>Dryophthorinae</taxon>
        <taxon>Sitophilus</taxon>
    </lineage>
</organism>
<evidence type="ECO:0000256" key="1">
    <source>
        <dbReference type="ARBA" id="ARBA00023157"/>
    </source>
</evidence>
<keyword evidence="1" id="KW-1015">Disulfide bond</keyword>
<reference evidence="5" key="1">
    <citation type="submission" date="2025-08" db="UniProtKB">
        <authorList>
            <consortium name="RefSeq"/>
        </authorList>
    </citation>
    <scope>IDENTIFICATION</scope>
    <source>
        <tissue evidence="5">Gonads</tissue>
    </source>
</reference>
<dbReference type="PROSITE" id="PS00615">
    <property type="entry name" value="C_TYPE_LECTIN_1"/>
    <property type="match status" value="1"/>
</dbReference>
<dbReference type="InterPro" id="IPR016187">
    <property type="entry name" value="CTDL_fold"/>
</dbReference>
<dbReference type="RefSeq" id="XP_030748031.1">
    <property type="nucleotide sequence ID" value="XM_030892171.1"/>
</dbReference>
<sequence>MKTTIILTVLLVFLCKNDVYGVPRKFAQSEMSYSADGRSNKTYYLSPDKGNFFLAFLNCLSAGMELATIESKEESATVKTLLLSTNITDGWKNGYWLSGTALAHNETSEYHWFSTGHKIIYFDWAPHQPDNTNGIERCIEIGLRNETIGWNDQNCMLSLGYICQTRGPCTYSGQ</sequence>
<dbReference type="GeneID" id="115876398"/>
<accession>A0A6J2XA21</accession>
<dbReference type="InterPro" id="IPR001304">
    <property type="entry name" value="C-type_lectin-like"/>
</dbReference>
<dbReference type="OrthoDB" id="8187082at2759"/>
<dbReference type="CDD" id="cd00037">
    <property type="entry name" value="CLECT"/>
    <property type="match status" value="1"/>
</dbReference>
<feature type="signal peptide" evidence="2">
    <location>
        <begin position="1"/>
        <end position="21"/>
    </location>
</feature>
<dbReference type="AlphaFoldDB" id="A0A6J2XA21"/>
<dbReference type="SMART" id="SM00034">
    <property type="entry name" value="CLECT"/>
    <property type="match status" value="1"/>
</dbReference>